<evidence type="ECO:0000256" key="1">
    <source>
        <dbReference type="ARBA" id="ARBA00004370"/>
    </source>
</evidence>
<dbReference type="GO" id="GO:0016020">
    <property type="term" value="C:membrane"/>
    <property type="evidence" value="ECO:0007669"/>
    <property type="project" value="UniProtKB-SubCell"/>
</dbReference>
<feature type="domain" description="Sushi" evidence="9">
    <location>
        <begin position="92"/>
        <end position="151"/>
    </location>
</feature>
<keyword evidence="4" id="KW-0677">Repeat</keyword>
<evidence type="ECO:0000259" key="9">
    <source>
        <dbReference type="PROSITE" id="PS50923"/>
    </source>
</evidence>
<evidence type="ECO:0000256" key="3">
    <source>
        <dbReference type="ARBA" id="ARBA00022729"/>
    </source>
</evidence>
<dbReference type="InterPro" id="IPR000436">
    <property type="entry name" value="Sushi_SCR_CCP_dom"/>
</dbReference>
<feature type="domain" description="Sushi" evidence="9">
    <location>
        <begin position="271"/>
        <end position="329"/>
    </location>
</feature>
<comment type="caution">
    <text evidence="8">Lacks conserved residue(s) required for the propagation of feature annotation.</text>
</comment>
<evidence type="ECO:0000256" key="6">
    <source>
        <dbReference type="ARBA" id="ARBA00023157"/>
    </source>
</evidence>
<feature type="disulfide bond" evidence="8">
    <location>
        <begin position="238"/>
        <end position="265"/>
    </location>
</feature>
<keyword evidence="3" id="KW-0732">Signal</keyword>
<dbReference type="SUPFAM" id="SSF57535">
    <property type="entry name" value="Complement control module/SCR domain"/>
    <property type="match status" value="6"/>
</dbReference>
<keyword evidence="7" id="KW-0325">Glycoprotein</keyword>
<dbReference type="AlphaFoldDB" id="A0AA47N7K0"/>
<evidence type="ECO:0000313" key="10">
    <source>
        <dbReference type="EMBL" id="KAK0153135.1"/>
    </source>
</evidence>
<evidence type="ECO:0000313" key="11">
    <source>
        <dbReference type="Proteomes" id="UP001174136"/>
    </source>
</evidence>
<reference evidence="10" key="1">
    <citation type="journal article" date="2023" name="Front. Mar. Sci.">
        <title>A new Merluccius polli reference genome to investigate the effects of global change in West African waters.</title>
        <authorList>
            <person name="Mateo J.L."/>
            <person name="Blanco-Fernandez C."/>
            <person name="Garcia-Vazquez E."/>
            <person name="Machado-Schiaffino G."/>
        </authorList>
    </citation>
    <scope>NUCLEOTIDE SEQUENCE</scope>
    <source>
        <strain evidence="10">C29</strain>
        <tissue evidence="10">Fin</tissue>
    </source>
</reference>
<dbReference type="Pfam" id="PF00084">
    <property type="entry name" value="Sushi"/>
    <property type="match status" value="6"/>
</dbReference>
<name>A0AA47N7K0_MERPO</name>
<comment type="subcellular location">
    <subcellularLocation>
        <location evidence="1">Membrane</location>
    </subcellularLocation>
</comment>
<evidence type="ECO:0000256" key="7">
    <source>
        <dbReference type="ARBA" id="ARBA00023180"/>
    </source>
</evidence>
<dbReference type="InterPro" id="IPR035976">
    <property type="entry name" value="Sushi/SCR/CCP_sf"/>
</dbReference>
<dbReference type="PROSITE" id="PS50923">
    <property type="entry name" value="SUSHI"/>
    <property type="match status" value="6"/>
</dbReference>
<dbReference type="CDD" id="cd00033">
    <property type="entry name" value="CCP"/>
    <property type="match status" value="6"/>
</dbReference>
<comment type="caution">
    <text evidence="10">The sequence shown here is derived from an EMBL/GenBank/DDBJ whole genome shotgun (WGS) entry which is preliminary data.</text>
</comment>
<dbReference type="PANTHER" id="PTHR46393">
    <property type="entry name" value="SUSHI DOMAIN-CONTAINING PROTEIN"/>
    <property type="match status" value="1"/>
</dbReference>
<feature type="domain" description="Sushi" evidence="9">
    <location>
        <begin position="33"/>
        <end position="91"/>
    </location>
</feature>
<sequence length="390" mass="42023">MNRAISGGWLGRVAYAEELTRATDPSITAQTLVSCGNPGTPRNSQIAIHDGLTFSRSITYACREGYYSTGLLTRHCTVNGTWTGNMPECSVINCGDPGVPANGVRVGNDFTFSRMVSFQCSPGFTMDADRASSLVCTKDRTWNATKPQCKAILCGPPPVIPNGQVVGTDFIWGASISYACNQGYQLSLPTVLTCQGTGNWSGERPQCFPVFCGDPGIPAQGRREDRGFTYLSSVSFICYAPLVLVGSIRRYCQYDGTWSGTQPSCIDPSHTTCGDPGIPLFGSQNNSQGYQISGTVYFSCRKGYLLQGSISRTCLPNLTWSGFQPECIAHHCSQPELPGQSDVSAIELPSLGYTLIYTCQPGFYLAGGSEHRTCRSDGSWTGKPPLCARE</sequence>
<dbReference type="Proteomes" id="UP001174136">
    <property type="component" value="Unassembled WGS sequence"/>
</dbReference>
<organism evidence="10 11">
    <name type="scientific">Merluccius polli</name>
    <name type="common">Benguela hake</name>
    <name type="synonym">Merluccius cadenati</name>
    <dbReference type="NCBI Taxonomy" id="89951"/>
    <lineage>
        <taxon>Eukaryota</taxon>
        <taxon>Metazoa</taxon>
        <taxon>Chordata</taxon>
        <taxon>Craniata</taxon>
        <taxon>Vertebrata</taxon>
        <taxon>Euteleostomi</taxon>
        <taxon>Actinopterygii</taxon>
        <taxon>Neopterygii</taxon>
        <taxon>Teleostei</taxon>
        <taxon>Neoteleostei</taxon>
        <taxon>Acanthomorphata</taxon>
        <taxon>Zeiogadaria</taxon>
        <taxon>Gadariae</taxon>
        <taxon>Gadiformes</taxon>
        <taxon>Gadoidei</taxon>
        <taxon>Merlucciidae</taxon>
        <taxon>Merluccius</taxon>
    </lineage>
</organism>
<dbReference type="PROSITE" id="PS51257">
    <property type="entry name" value="PROKAR_LIPOPROTEIN"/>
    <property type="match status" value="1"/>
</dbReference>
<keyword evidence="5" id="KW-0472">Membrane</keyword>
<feature type="domain" description="Sushi" evidence="9">
    <location>
        <begin position="210"/>
        <end position="267"/>
    </location>
</feature>
<protein>
    <submittedName>
        <fullName evidence="10">CUB and sushi domain-containing protein 2</fullName>
    </submittedName>
</protein>
<feature type="disulfide bond" evidence="8">
    <location>
        <begin position="300"/>
        <end position="327"/>
    </location>
</feature>
<dbReference type="EMBL" id="JAOPHQ010000864">
    <property type="protein sequence ID" value="KAK0153135.1"/>
    <property type="molecule type" value="Genomic_DNA"/>
</dbReference>
<feature type="domain" description="Sushi" evidence="9">
    <location>
        <begin position="330"/>
        <end position="389"/>
    </location>
</feature>
<evidence type="ECO:0000256" key="4">
    <source>
        <dbReference type="ARBA" id="ARBA00022737"/>
    </source>
</evidence>
<evidence type="ECO:0000256" key="5">
    <source>
        <dbReference type="ARBA" id="ARBA00023136"/>
    </source>
</evidence>
<dbReference type="SMART" id="SM00032">
    <property type="entry name" value="CCP"/>
    <property type="match status" value="6"/>
</dbReference>
<dbReference type="PANTHER" id="PTHR46393:SF7">
    <property type="entry name" value="COMPLEMENT C2"/>
    <property type="match status" value="1"/>
</dbReference>
<dbReference type="Gene3D" id="2.10.70.10">
    <property type="entry name" value="Complement Module, domain 1"/>
    <property type="match status" value="6"/>
</dbReference>
<proteinExistence type="predicted"/>
<keyword evidence="6 8" id="KW-1015">Disulfide bond</keyword>
<keyword evidence="11" id="KW-1185">Reference proteome</keyword>
<evidence type="ECO:0000256" key="2">
    <source>
        <dbReference type="ARBA" id="ARBA00022659"/>
    </source>
</evidence>
<gene>
    <name evidence="10" type="primary">CSMD2_0</name>
    <name evidence="10" type="ORF">N1851_005182</name>
</gene>
<dbReference type="FunFam" id="2.10.70.10:FF:000011">
    <property type="entry name" value="CUB and sushi domain-containing protein 3 isoform A"/>
    <property type="match status" value="2"/>
</dbReference>
<feature type="domain" description="Sushi" evidence="9">
    <location>
        <begin position="152"/>
        <end position="209"/>
    </location>
</feature>
<feature type="disulfide bond" evidence="8">
    <location>
        <begin position="180"/>
        <end position="207"/>
    </location>
</feature>
<feature type="disulfide bond" evidence="8">
    <location>
        <begin position="62"/>
        <end position="89"/>
    </location>
</feature>
<accession>A0AA47N7K0</accession>
<evidence type="ECO:0000256" key="8">
    <source>
        <dbReference type="PROSITE-ProRule" id="PRU00302"/>
    </source>
</evidence>
<keyword evidence="2 8" id="KW-0768">Sushi</keyword>